<dbReference type="InterPro" id="IPR016129">
    <property type="entry name" value="Caspase_his_AS"/>
</dbReference>
<keyword evidence="3" id="KW-0378">Hydrolase</keyword>
<dbReference type="PROSITE" id="PS50209">
    <property type="entry name" value="CARD"/>
    <property type="match status" value="1"/>
</dbReference>
<evidence type="ECO:0000256" key="5">
    <source>
        <dbReference type="ARBA" id="ARBA00023145"/>
    </source>
</evidence>
<dbReference type="Gene3D" id="1.10.533.10">
    <property type="entry name" value="Death Domain, Fas"/>
    <property type="match status" value="1"/>
</dbReference>
<dbReference type="InterPro" id="IPR015917">
    <property type="entry name" value="Pept_C14A"/>
</dbReference>
<dbReference type="InterPro" id="IPR029030">
    <property type="entry name" value="Caspase-like_dom_sf"/>
</dbReference>
<name>A0A1U7TYW0_CARSF</name>
<keyword evidence="5" id="KW-0865">Zymogen</keyword>
<dbReference type="Proteomes" id="UP000189704">
    <property type="component" value="Unplaced"/>
</dbReference>
<dbReference type="Pfam" id="PF00619">
    <property type="entry name" value="CARD"/>
    <property type="match status" value="1"/>
</dbReference>
<dbReference type="GO" id="GO:0004197">
    <property type="term" value="F:cysteine-type endopeptidase activity"/>
    <property type="evidence" value="ECO:0007669"/>
    <property type="project" value="InterPro"/>
</dbReference>
<feature type="domain" description="Caspase family p20" evidence="9">
    <location>
        <begin position="101"/>
        <end position="229"/>
    </location>
</feature>
<dbReference type="KEGG" id="csyr:103267233"/>
<dbReference type="InterPro" id="IPR033139">
    <property type="entry name" value="Caspase_cys_AS"/>
</dbReference>
<keyword evidence="2" id="KW-0645">Protease</keyword>
<dbReference type="GO" id="GO:0006508">
    <property type="term" value="P:proteolysis"/>
    <property type="evidence" value="ECO:0007669"/>
    <property type="project" value="UniProtKB-KW"/>
</dbReference>
<feature type="active site" evidence="6">
    <location>
        <position position="177"/>
    </location>
</feature>
<keyword evidence="11" id="KW-1185">Reference proteome</keyword>
<dbReference type="Gene3D" id="3.40.50.1460">
    <property type="match status" value="1"/>
</dbReference>
<dbReference type="SUPFAM" id="SSF47986">
    <property type="entry name" value="DEATH domain"/>
    <property type="match status" value="1"/>
</dbReference>
<dbReference type="CDD" id="cd00032">
    <property type="entry name" value="CASc"/>
    <property type="match status" value="1"/>
</dbReference>
<accession>A0A1U7TYW0</accession>
<dbReference type="RefSeq" id="XP_008063025.1">
    <property type="nucleotide sequence ID" value="XM_008064834.2"/>
</dbReference>
<dbReference type="InterPro" id="IPR011029">
    <property type="entry name" value="DEATH-like_dom_sf"/>
</dbReference>
<evidence type="ECO:0000313" key="12">
    <source>
        <dbReference type="RefSeq" id="XP_008063025.1"/>
    </source>
</evidence>
<comment type="similarity">
    <text evidence="1 7">Belongs to the peptidase C14A family.</text>
</comment>
<dbReference type="PROSITE" id="PS50207">
    <property type="entry name" value="CASPASE_P10"/>
    <property type="match status" value="1"/>
</dbReference>
<dbReference type="GO" id="GO:0072557">
    <property type="term" value="C:IPAF inflammasome complex"/>
    <property type="evidence" value="ECO:0007669"/>
    <property type="project" value="TreeGrafter"/>
</dbReference>
<dbReference type="AlphaFoldDB" id="A0A1U7TYW0"/>
<keyword evidence="4" id="KW-0788">Thiol protease</keyword>
<dbReference type="PANTHER" id="PTHR47901:SF3">
    <property type="entry name" value="CASPASE-1"/>
    <property type="match status" value="1"/>
</dbReference>
<dbReference type="SMART" id="SM00115">
    <property type="entry name" value="CASc"/>
    <property type="match status" value="1"/>
</dbReference>
<dbReference type="GeneID" id="103267233"/>
<dbReference type="OrthoDB" id="6097640at2759"/>
<dbReference type="PROSITE" id="PS01122">
    <property type="entry name" value="CASPASE_CYS"/>
    <property type="match status" value="1"/>
</dbReference>
<dbReference type="PRINTS" id="PR00376">
    <property type="entry name" value="IL1BCENZYME"/>
</dbReference>
<dbReference type="GO" id="GO:0042981">
    <property type="term" value="P:regulation of apoptotic process"/>
    <property type="evidence" value="ECO:0007669"/>
    <property type="project" value="InterPro"/>
</dbReference>
<dbReference type="Pfam" id="PF00656">
    <property type="entry name" value="Peptidase_C14"/>
    <property type="match status" value="1"/>
</dbReference>
<dbReference type="FunFam" id="3.40.50.1460:FF:000007">
    <property type="entry name" value="Caspase-1"/>
    <property type="match status" value="1"/>
</dbReference>
<dbReference type="InterPro" id="IPR001315">
    <property type="entry name" value="CARD"/>
</dbReference>
<dbReference type="PANTHER" id="PTHR47901">
    <property type="entry name" value="CASPASE RECRUITMENT DOMAIN-CONTAINING PROTEIN 18"/>
    <property type="match status" value="1"/>
</dbReference>
<dbReference type="PROSITE" id="PS01121">
    <property type="entry name" value="CASPASE_HIS"/>
    <property type="match status" value="1"/>
</dbReference>
<proteinExistence type="inferred from homology"/>
<evidence type="ECO:0000256" key="7">
    <source>
        <dbReference type="RuleBase" id="RU003971"/>
    </source>
</evidence>
<feature type="active site" evidence="6">
    <location>
        <position position="225"/>
    </location>
</feature>
<organism evidence="11 12">
    <name type="scientific">Carlito syrichta</name>
    <name type="common">Philippine tarsier</name>
    <name type="synonym">Tarsius syrichta</name>
    <dbReference type="NCBI Taxonomy" id="1868482"/>
    <lineage>
        <taxon>Eukaryota</taxon>
        <taxon>Metazoa</taxon>
        <taxon>Chordata</taxon>
        <taxon>Craniata</taxon>
        <taxon>Vertebrata</taxon>
        <taxon>Euteleostomi</taxon>
        <taxon>Mammalia</taxon>
        <taxon>Eutheria</taxon>
        <taxon>Euarchontoglires</taxon>
        <taxon>Primates</taxon>
        <taxon>Haplorrhini</taxon>
        <taxon>Tarsiiformes</taxon>
        <taxon>Tarsiidae</taxon>
        <taxon>Carlito</taxon>
    </lineage>
</organism>
<dbReference type="InterPro" id="IPR002138">
    <property type="entry name" value="Pept_C14_p10"/>
</dbReference>
<dbReference type="GO" id="GO:0050727">
    <property type="term" value="P:regulation of inflammatory response"/>
    <property type="evidence" value="ECO:0007669"/>
    <property type="project" value="TreeGrafter"/>
</dbReference>
<protein>
    <submittedName>
        <fullName evidence="12">Caspase-1-like</fullName>
    </submittedName>
</protein>
<dbReference type="InterPro" id="IPR002398">
    <property type="entry name" value="Pept_C14"/>
</dbReference>
<feature type="domain" description="Caspase family p10" evidence="8">
    <location>
        <begin position="257"/>
        <end position="342"/>
    </location>
</feature>
<dbReference type="GO" id="GO:0006915">
    <property type="term" value="P:apoptotic process"/>
    <property type="evidence" value="ECO:0007669"/>
    <property type="project" value="UniProtKB-ARBA"/>
</dbReference>
<dbReference type="GO" id="GO:0072559">
    <property type="term" value="C:NLRP3 inflammasome complex"/>
    <property type="evidence" value="ECO:0007669"/>
    <property type="project" value="TreeGrafter"/>
</dbReference>
<dbReference type="InterPro" id="IPR001309">
    <property type="entry name" value="Pept_C14_p20"/>
</dbReference>
<dbReference type="GO" id="GO:0051604">
    <property type="term" value="P:protein maturation"/>
    <property type="evidence" value="ECO:0007669"/>
    <property type="project" value="UniProtKB-ARBA"/>
</dbReference>
<dbReference type="GO" id="GO:0089720">
    <property type="term" value="F:caspase binding"/>
    <property type="evidence" value="ECO:0007669"/>
    <property type="project" value="TreeGrafter"/>
</dbReference>
<gene>
    <name evidence="12" type="primary">LOC103267233</name>
</gene>
<dbReference type="SUPFAM" id="SSF52129">
    <property type="entry name" value="Caspase-like"/>
    <property type="match status" value="1"/>
</dbReference>
<evidence type="ECO:0000256" key="6">
    <source>
        <dbReference type="PIRSR" id="PIRSR038001-1"/>
    </source>
</evidence>
<dbReference type="InterPro" id="IPR011600">
    <property type="entry name" value="Pept_C14_caspase"/>
</dbReference>
<evidence type="ECO:0000259" key="9">
    <source>
        <dbReference type="PROSITE" id="PS50208"/>
    </source>
</evidence>
<dbReference type="GO" id="GO:0097169">
    <property type="term" value="C:AIM2 inflammasome complex"/>
    <property type="evidence" value="ECO:0007669"/>
    <property type="project" value="TreeGrafter"/>
</dbReference>
<evidence type="ECO:0000256" key="1">
    <source>
        <dbReference type="ARBA" id="ARBA00010134"/>
    </source>
</evidence>
<reference evidence="12" key="1">
    <citation type="submission" date="2025-08" db="UniProtKB">
        <authorList>
            <consortium name="RefSeq"/>
        </authorList>
    </citation>
    <scope>IDENTIFICATION</scope>
</reference>
<evidence type="ECO:0000256" key="2">
    <source>
        <dbReference type="ARBA" id="ARBA00022670"/>
    </source>
</evidence>
<dbReference type="PROSITE" id="PS50208">
    <property type="entry name" value="CASPASE_P20"/>
    <property type="match status" value="1"/>
</dbReference>
<evidence type="ECO:0000313" key="11">
    <source>
        <dbReference type="Proteomes" id="UP000189704"/>
    </source>
</evidence>
<dbReference type="PIRSF" id="PIRSF038001">
    <property type="entry name" value="Caspase_ICE"/>
    <property type="match status" value="1"/>
</dbReference>
<evidence type="ECO:0000259" key="8">
    <source>
        <dbReference type="PROSITE" id="PS50207"/>
    </source>
</evidence>
<evidence type="ECO:0000256" key="3">
    <source>
        <dbReference type="ARBA" id="ARBA00022801"/>
    </source>
</evidence>
<feature type="domain" description="CARD" evidence="10">
    <location>
        <begin position="1"/>
        <end position="52"/>
    </location>
</feature>
<evidence type="ECO:0000256" key="4">
    <source>
        <dbReference type="ARBA" id="ARBA00022807"/>
    </source>
</evidence>
<sequence>MERIRDENPVVTDKARNLLDWVIRKGPRACQVFIDHICEDDCHLTELLGLSSAPLAVGDNAAMPTSSCPEGNLKLCSQETASRIWKEKSGEIYPIMEKSTRTRLALIICNTEFDDLPRRTGAEVDLRDMKMLLEGLGYSVDVKENLTASDMTTTLKEFAARPEHRTSDSTFLVFMSHGIREGICGKKYSEEIPDVLNVNNIFQILNTWNCPSLKDKPKVIIIQACRGENHGVVWLKDSVEASGDISFPTPDEFEDDAVKKAHVEKDFIAFCSSTPDNVSWRHPTRGSLFIMRLIKHLQDYACSCDLEEIFRKVRFSFELPDGRVQMPTTERVTLTKCFYLFPGY</sequence>
<dbReference type="STRING" id="1868482.ENSTSYP00000008795"/>
<evidence type="ECO:0000259" key="10">
    <source>
        <dbReference type="PROSITE" id="PS50209"/>
    </source>
</evidence>